<sequence length="231" mass="25394">MDFKLIEGDRFLLKFFHIMDRDRVLDRCSWAYEKKLLVLAPKVADNPNLVDLSWCDFRIHIHGLPLGKMTRDVAAFIGNNLGKYKEVDLDSNGELQEGFCDPGEHATYGDWLRAVAPVSFRGRIGVNGNRSSTSSTRCPSFVSSSSLQSQSKPPPPRRGSSIFGSFGTPPPVIIPPQVHYLAPPQTSPVPPPILSQQVLVTDLNLVSPLPPVHYSLVPPLPTPIPTGHSLP</sequence>
<accession>A0AAE1X9D6</accession>
<feature type="region of interest" description="Disordered" evidence="1">
    <location>
        <begin position="129"/>
        <end position="166"/>
    </location>
</feature>
<feature type="compositionally biased region" description="Polar residues" evidence="1">
    <location>
        <begin position="129"/>
        <end position="138"/>
    </location>
</feature>
<comment type="caution">
    <text evidence="2">The sequence shown here is derived from an EMBL/GenBank/DDBJ whole genome shotgun (WGS) entry which is preliminary data.</text>
</comment>
<evidence type="ECO:0000313" key="2">
    <source>
        <dbReference type="EMBL" id="KAK4407707.1"/>
    </source>
</evidence>
<name>A0AAE1X9D6_9LAMI</name>
<keyword evidence="3" id="KW-1185">Reference proteome</keyword>
<gene>
    <name evidence="2" type="ORF">Sango_0351700</name>
</gene>
<organism evidence="2 3">
    <name type="scientific">Sesamum angolense</name>
    <dbReference type="NCBI Taxonomy" id="2727404"/>
    <lineage>
        <taxon>Eukaryota</taxon>
        <taxon>Viridiplantae</taxon>
        <taxon>Streptophyta</taxon>
        <taxon>Embryophyta</taxon>
        <taxon>Tracheophyta</taxon>
        <taxon>Spermatophyta</taxon>
        <taxon>Magnoliopsida</taxon>
        <taxon>eudicotyledons</taxon>
        <taxon>Gunneridae</taxon>
        <taxon>Pentapetalae</taxon>
        <taxon>asterids</taxon>
        <taxon>lamiids</taxon>
        <taxon>Lamiales</taxon>
        <taxon>Pedaliaceae</taxon>
        <taxon>Sesamum</taxon>
    </lineage>
</organism>
<evidence type="ECO:0000313" key="3">
    <source>
        <dbReference type="Proteomes" id="UP001289374"/>
    </source>
</evidence>
<dbReference type="AlphaFoldDB" id="A0AAE1X9D6"/>
<feature type="compositionally biased region" description="Low complexity" evidence="1">
    <location>
        <begin position="139"/>
        <end position="151"/>
    </location>
</feature>
<evidence type="ECO:0008006" key="4">
    <source>
        <dbReference type="Google" id="ProtNLM"/>
    </source>
</evidence>
<protein>
    <recommendedName>
        <fullName evidence="4">DUF4283 domain-containing protein</fullName>
    </recommendedName>
</protein>
<dbReference type="Proteomes" id="UP001289374">
    <property type="component" value="Unassembled WGS sequence"/>
</dbReference>
<proteinExistence type="predicted"/>
<evidence type="ECO:0000256" key="1">
    <source>
        <dbReference type="SAM" id="MobiDB-lite"/>
    </source>
</evidence>
<dbReference type="EMBL" id="JACGWL010000002">
    <property type="protein sequence ID" value="KAK4407707.1"/>
    <property type="molecule type" value="Genomic_DNA"/>
</dbReference>
<reference evidence="2" key="1">
    <citation type="submission" date="2020-06" db="EMBL/GenBank/DDBJ databases">
        <authorList>
            <person name="Li T."/>
            <person name="Hu X."/>
            <person name="Zhang T."/>
            <person name="Song X."/>
            <person name="Zhang H."/>
            <person name="Dai N."/>
            <person name="Sheng W."/>
            <person name="Hou X."/>
            <person name="Wei L."/>
        </authorList>
    </citation>
    <scope>NUCLEOTIDE SEQUENCE</scope>
    <source>
        <strain evidence="2">K16</strain>
        <tissue evidence="2">Leaf</tissue>
    </source>
</reference>
<reference evidence="2" key="2">
    <citation type="journal article" date="2024" name="Plant">
        <title>Genomic evolution and insights into agronomic trait innovations of Sesamum species.</title>
        <authorList>
            <person name="Miao H."/>
            <person name="Wang L."/>
            <person name="Qu L."/>
            <person name="Liu H."/>
            <person name="Sun Y."/>
            <person name="Le M."/>
            <person name="Wang Q."/>
            <person name="Wei S."/>
            <person name="Zheng Y."/>
            <person name="Lin W."/>
            <person name="Duan Y."/>
            <person name="Cao H."/>
            <person name="Xiong S."/>
            <person name="Wang X."/>
            <person name="Wei L."/>
            <person name="Li C."/>
            <person name="Ma Q."/>
            <person name="Ju M."/>
            <person name="Zhao R."/>
            <person name="Li G."/>
            <person name="Mu C."/>
            <person name="Tian Q."/>
            <person name="Mei H."/>
            <person name="Zhang T."/>
            <person name="Gao T."/>
            <person name="Zhang H."/>
        </authorList>
    </citation>
    <scope>NUCLEOTIDE SEQUENCE</scope>
    <source>
        <strain evidence="2">K16</strain>
    </source>
</reference>